<proteinExistence type="predicted"/>
<feature type="compositionally biased region" description="Basic residues" evidence="1">
    <location>
        <begin position="16"/>
        <end position="25"/>
    </location>
</feature>
<organism evidence="2 3">
    <name type="scientific">Eumeta variegata</name>
    <name type="common">Bagworm moth</name>
    <name type="synonym">Eumeta japonica</name>
    <dbReference type="NCBI Taxonomy" id="151549"/>
    <lineage>
        <taxon>Eukaryota</taxon>
        <taxon>Metazoa</taxon>
        <taxon>Ecdysozoa</taxon>
        <taxon>Arthropoda</taxon>
        <taxon>Hexapoda</taxon>
        <taxon>Insecta</taxon>
        <taxon>Pterygota</taxon>
        <taxon>Neoptera</taxon>
        <taxon>Endopterygota</taxon>
        <taxon>Lepidoptera</taxon>
        <taxon>Glossata</taxon>
        <taxon>Ditrysia</taxon>
        <taxon>Tineoidea</taxon>
        <taxon>Psychidae</taxon>
        <taxon>Oiketicinae</taxon>
        <taxon>Eumeta</taxon>
    </lineage>
</organism>
<dbReference type="EMBL" id="BGZK01002385">
    <property type="protein sequence ID" value="GBP93494.1"/>
    <property type="molecule type" value="Genomic_DNA"/>
</dbReference>
<feature type="region of interest" description="Disordered" evidence="1">
    <location>
        <begin position="1"/>
        <end position="25"/>
    </location>
</feature>
<reference evidence="2 3" key="1">
    <citation type="journal article" date="2019" name="Commun. Biol.">
        <title>The bagworm genome reveals a unique fibroin gene that provides high tensile strength.</title>
        <authorList>
            <person name="Kono N."/>
            <person name="Nakamura H."/>
            <person name="Ohtoshi R."/>
            <person name="Tomita M."/>
            <person name="Numata K."/>
            <person name="Arakawa K."/>
        </authorList>
    </citation>
    <scope>NUCLEOTIDE SEQUENCE [LARGE SCALE GENOMIC DNA]</scope>
</reference>
<dbReference type="Proteomes" id="UP000299102">
    <property type="component" value="Unassembled WGS sequence"/>
</dbReference>
<evidence type="ECO:0000256" key="1">
    <source>
        <dbReference type="SAM" id="MobiDB-lite"/>
    </source>
</evidence>
<evidence type="ECO:0000313" key="3">
    <source>
        <dbReference type="Proteomes" id="UP000299102"/>
    </source>
</evidence>
<name>A0A4C2A2L2_EUMVA</name>
<evidence type="ECO:0000313" key="2">
    <source>
        <dbReference type="EMBL" id="GBP93494.1"/>
    </source>
</evidence>
<dbReference type="AlphaFoldDB" id="A0A4C2A2L2"/>
<comment type="caution">
    <text evidence="2">The sequence shown here is derived from an EMBL/GenBank/DDBJ whole genome shotgun (WGS) entry which is preliminary data.</text>
</comment>
<protein>
    <submittedName>
        <fullName evidence="2">Uncharacterized protein</fullName>
    </submittedName>
</protein>
<sequence>MFPKRLQTKADDKARPGRRRRRLPARGRGLGLIAFNLKRRQKIRGPRAADYLTLERRARGRRGNGSKLQIRPTAAIRAPPVLPRSPISLFKGVPTSVEKISPGEFRERLQKLLQGIHSLFIRRAGCSRRGGAPAAPQILKRASP</sequence>
<gene>
    <name evidence="2" type="ORF">EVAR_103209_1</name>
</gene>
<accession>A0A4C2A2L2</accession>
<keyword evidence="3" id="KW-1185">Reference proteome</keyword>